<evidence type="ECO:0000313" key="2">
    <source>
        <dbReference type="EMBL" id="KAH3849393.1"/>
    </source>
</evidence>
<proteinExistence type="predicted"/>
<reference evidence="2" key="1">
    <citation type="journal article" date="2019" name="bioRxiv">
        <title>The Genome of the Zebra Mussel, Dreissena polymorpha: A Resource for Invasive Species Research.</title>
        <authorList>
            <person name="McCartney M.A."/>
            <person name="Auch B."/>
            <person name="Kono T."/>
            <person name="Mallez S."/>
            <person name="Zhang Y."/>
            <person name="Obille A."/>
            <person name="Becker A."/>
            <person name="Abrahante J.E."/>
            <person name="Garbe J."/>
            <person name="Badalamenti J.P."/>
            <person name="Herman A."/>
            <person name="Mangelson H."/>
            <person name="Liachko I."/>
            <person name="Sullivan S."/>
            <person name="Sone E.D."/>
            <person name="Koren S."/>
            <person name="Silverstein K.A.T."/>
            <person name="Beckman K.B."/>
            <person name="Gohl D.M."/>
        </authorList>
    </citation>
    <scope>NUCLEOTIDE SEQUENCE</scope>
    <source>
        <strain evidence="2">Duluth1</strain>
        <tissue evidence="2">Whole animal</tissue>
    </source>
</reference>
<protein>
    <submittedName>
        <fullName evidence="2">Uncharacterized protein</fullName>
    </submittedName>
</protein>
<sequence>MNRIRTGGVTHEFQTNRKLTYEDRTSNGGLCPFIRWKILNMLKTSQRTSPDIAKQGADSPDIKRTLYG</sequence>
<dbReference type="AlphaFoldDB" id="A0A9D4L120"/>
<dbReference type="Proteomes" id="UP000828390">
    <property type="component" value="Unassembled WGS sequence"/>
</dbReference>
<evidence type="ECO:0000256" key="1">
    <source>
        <dbReference type="SAM" id="MobiDB-lite"/>
    </source>
</evidence>
<accession>A0A9D4L120</accession>
<gene>
    <name evidence="2" type="ORF">DPMN_091792</name>
</gene>
<name>A0A9D4L120_DREPO</name>
<feature type="region of interest" description="Disordered" evidence="1">
    <location>
        <begin position="46"/>
        <end position="68"/>
    </location>
</feature>
<comment type="caution">
    <text evidence="2">The sequence shown here is derived from an EMBL/GenBank/DDBJ whole genome shotgun (WGS) entry which is preliminary data.</text>
</comment>
<evidence type="ECO:0000313" key="3">
    <source>
        <dbReference type="Proteomes" id="UP000828390"/>
    </source>
</evidence>
<reference evidence="2" key="2">
    <citation type="submission" date="2020-11" db="EMBL/GenBank/DDBJ databases">
        <authorList>
            <person name="McCartney M.A."/>
            <person name="Auch B."/>
            <person name="Kono T."/>
            <person name="Mallez S."/>
            <person name="Becker A."/>
            <person name="Gohl D.M."/>
            <person name="Silverstein K.A.T."/>
            <person name="Koren S."/>
            <person name="Bechman K.B."/>
            <person name="Herman A."/>
            <person name="Abrahante J.E."/>
            <person name="Garbe J."/>
        </authorList>
    </citation>
    <scope>NUCLEOTIDE SEQUENCE</scope>
    <source>
        <strain evidence="2">Duluth1</strain>
        <tissue evidence="2">Whole animal</tissue>
    </source>
</reference>
<dbReference type="EMBL" id="JAIWYP010000003">
    <property type="protein sequence ID" value="KAH3849393.1"/>
    <property type="molecule type" value="Genomic_DNA"/>
</dbReference>
<keyword evidence="3" id="KW-1185">Reference proteome</keyword>
<organism evidence="2 3">
    <name type="scientific">Dreissena polymorpha</name>
    <name type="common">Zebra mussel</name>
    <name type="synonym">Mytilus polymorpha</name>
    <dbReference type="NCBI Taxonomy" id="45954"/>
    <lineage>
        <taxon>Eukaryota</taxon>
        <taxon>Metazoa</taxon>
        <taxon>Spiralia</taxon>
        <taxon>Lophotrochozoa</taxon>
        <taxon>Mollusca</taxon>
        <taxon>Bivalvia</taxon>
        <taxon>Autobranchia</taxon>
        <taxon>Heteroconchia</taxon>
        <taxon>Euheterodonta</taxon>
        <taxon>Imparidentia</taxon>
        <taxon>Neoheterodontei</taxon>
        <taxon>Myida</taxon>
        <taxon>Dreissenoidea</taxon>
        <taxon>Dreissenidae</taxon>
        <taxon>Dreissena</taxon>
    </lineage>
</organism>